<dbReference type="InterPro" id="IPR025198">
    <property type="entry name" value="PPK_N_dom"/>
</dbReference>
<evidence type="ECO:0000256" key="2">
    <source>
        <dbReference type="ARBA" id="ARBA00022679"/>
    </source>
</evidence>
<proteinExistence type="inferred from homology"/>
<dbReference type="SUPFAM" id="SSF56024">
    <property type="entry name" value="Phospholipase D/nuclease"/>
    <property type="match status" value="2"/>
</dbReference>
<dbReference type="HAMAP" id="MF_00347">
    <property type="entry name" value="Polyphosphate_kinase"/>
    <property type="match status" value="1"/>
</dbReference>
<dbReference type="InterPro" id="IPR003414">
    <property type="entry name" value="PP_kinase"/>
</dbReference>
<dbReference type="PANTHER" id="PTHR30218:SF0">
    <property type="entry name" value="POLYPHOSPHATE KINASE"/>
    <property type="match status" value="1"/>
</dbReference>
<comment type="cofactor">
    <cofactor evidence="7">
        <name>Mg(2+)</name>
        <dbReference type="ChEBI" id="CHEBI:18420"/>
    </cofactor>
</comment>
<name>A0A4U6CX84_9BACT</name>
<dbReference type="SUPFAM" id="SSF140356">
    <property type="entry name" value="PPK N-terminal domain-like"/>
    <property type="match status" value="1"/>
</dbReference>
<dbReference type="RefSeq" id="WP_137342577.1">
    <property type="nucleotide sequence ID" value="NZ_BSQH01000015.1"/>
</dbReference>
<feature type="binding site" evidence="7">
    <location>
        <position position="44"/>
    </location>
    <ligand>
        <name>ATP</name>
        <dbReference type="ChEBI" id="CHEBI:30616"/>
    </ligand>
</feature>
<dbReference type="OrthoDB" id="9761456at2"/>
<dbReference type="InterPro" id="IPR036830">
    <property type="entry name" value="PP_kinase_middle_dom_sf"/>
</dbReference>
<dbReference type="Pfam" id="PF17941">
    <property type="entry name" value="PP_kinase_C_1"/>
    <property type="match status" value="1"/>
</dbReference>
<evidence type="ECO:0000256" key="5">
    <source>
        <dbReference type="ARBA" id="ARBA00022840"/>
    </source>
</evidence>
<dbReference type="Pfam" id="PF02503">
    <property type="entry name" value="PP_kinase"/>
    <property type="match status" value="1"/>
</dbReference>
<evidence type="ECO:0000259" key="9">
    <source>
        <dbReference type="PROSITE" id="PS50035"/>
    </source>
</evidence>
<feature type="binding site" evidence="7">
    <location>
        <position position="580"/>
    </location>
    <ligand>
        <name>ATP</name>
        <dbReference type="ChEBI" id="CHEBI:30616"/>
    </ligand>
</feature>
<reference evidence="10 11" key="1">
    <citation type="submission" date="2019-05" db="EMBL/GenBank/DDBJ databases">
        <title>Dyadobacter AR-3-8 sp. nov., isolated from arctic soil.</title>
        <authorList>
            <person name="Chaudhary D.K."/>
        </authorList>
    </citation>
    <scope>NUCLEOTIDE SEQUENCE [LARGE SCALE GENOMIC DNA]</scope>
    <source>
        <strain evidence="10 11">AR-3-8</strain>
    </source>
</reference>
<feature type="binding site" evidence="7">
    <location>
        <position position="552"/>
    </location>
    <ligand>
        <name>ATP</name>
        <dbReference type="ChEBI" id="CHEBI:30616"/>
    </ligand>
</feature>
<dbReference type="PANTHER" id="PTHR30218">
    <property type="entry name" value="POLYPHOSPHATE KINASE"/>
    <property type="match status" value="1"/>
</dbReference>
<dbReference type="GO" id="GO:0009358">
    <property type="term" value="C:polyphosphate kinase complex"/>
    <property type="evidence" value="ECO:0007669"/>
    <property type="project" value="InterPro"/>
</dbReference>
<feature type="binding site" evidence="7">
    <location>
        <position position="452"/>
    </location>
    <ligand>
        <name>ATP</name>
        <dbReference type="ChEBI" id="CHEBI:30616"/>
    </ligand>
</feature>
<dbReference type="Proteomes" id="UP000304900">
    <property type="component" value="Unassembled WGS sequence"/>
</dbReference>
<evidence type="ECO:0000256" key="7">
    <source>
        <dbReference type="HAMAP-Rule" id="MF_00347"/>
    </source>
</evidence>
<evidence type="ECO:0000313" key="11">
    <source>
        <dbReference type="Proteomes" id="UP000304900"/>
    </source>
</evidence>
<dbReference type="EC" id="2.7.4.1" evidence="7 8"/>
<dbReference type="InterPro" id="IPR041108">
    <property type="entry name" value="PP_kinase_C_1"/>
</dbReference>
<sequence>MSAYFFADRDISWLSFNERVLQEAGKDSVPLNERVKFLSIYSSNLDEFYRVRMPALLALKKIDKEKSGIPVYRQAVEIINRQQDEFGRIFNESVLPGLNRYCFKLIYNDRIPEKLKEATTHYFFTQIAGFLQPILIKGNTDFFLENNQLYQAVVVQYESTDEQLYLVNIPTNNISRFFRITQEDGDYIVFLEDVIRQNLQYLFPGAIISGSYNLKITRDAELDLRDEYGDLAKKIEKQLKKRDMGFATRFLYEPGMPLRHLQDMIEIFNLQKASVVEGGKHHNLKDLASLPVHNASLSYPFWPAIQSLKGKDIPGTLFAAIEKEDRIVHAPYESYDTIIRFFNEAAIDNSVEKIYTTMYRVASDSRIGYALISAAKNGKKVSVLVELKARFDEANNIRWAQKMKAAGVRIIYSSNILKVHAKIALVKRKNPKVPYLGLLATGNLNESTARFYTDHILLTAYQPMLAEMESLFNFLRKKKKANPHPFVFQHLLVAQFNLQTRFLEMIDREIENAKQGLSASITIKMNNLEEEVLISKLYDASNAGVKINLIVRSICRLVPGIPGQSENITIKRIVDRYLEHGRIFIFHNEGKEEVYMGSADWMNRNIYRRIEVCFPIYNEAIKKQMIELIALQWSDTVQAVLIDKNLENIPLAKESGQGVRSQEAIYKFLSGQI</sequence>
<dbReference type="InterPro" id="IPR024953">
    <property type="entry name" value="PP_kinase_middle"/>
</dbReference>
<keyword evidence="3 7" id="KW-0547">Nucleotide-binding</keyword>
<comment type="caution">
    <text evidence="10">The sequence shown here is derived from an EMBL/GenBank/DDBJ whole genome shotgun (WGS) entry which is preliminary data.</text>
</comment>
<accession>A0A4U6CX84</accession>
<dbReference type="AlphaFoldDB" id="A0A4U6CX84"/>
<dbReference type="Gene3D" id="3.30.1840.10">
    <property type="entry name" value="Polyphosphate kinase middle domain"/>
    <property type="match status" value="1"/>
</dbReference>
<evidence type="ECO:0000256" key="8">
    <source>
        <dbReference type="RuleBase" id="RU003800"/>
    </source>
</evidence>
<keyword evidence="5 7" id="KW-0067">ATP-binding</keyword>
<protein>
    <recommendedName>
        <fullName evidence="7 8">Polyphosphate kinase</fullName>
        <ecNumber evidence="7 8">2.7.4.1</ecNumber>
    </recommendedName>
    <alternativeName>
        <fullName evidence="7">ATP-polyphosphate phosphotransferase</fullName>
    </alternativeName>
    <alternativeName>
        <fullName evidence="7">Polyphosphoric acid kinase</fullName>
    </alternativeName>
</protein>
<feature type="binding site" evidence="7">
    <location>
        <position position="360"/>
    </location>
    <ligand>
        <name>Mg(2+)</name>
        <dbReference type="ChEBI" id="CHEBI:18420"/>
    </ligand>
</feature>
<dbReference type="GO" id="GO:0005524">
    <property type="term" value="F:ATP binding"/>
    <property type="evidence" value="ECO:0007669"/>
    <property type="project" value="UniProtKB-KW"/>
</dbReference>
<feature type="domain" description="PLD phosphodiesterase" evidence="9">
    <location>
        <begin position="575"/>
        <end position="605"/>
    </location>
</feature>
<keyword evidence="6 7" id="KW-0460">Magnesium</keyword>
<dbReference type="PIRSF" id="PIRSF015589">
    <property type="entry name" value="PP_kinase"/>
    <property type="match status" value="1"/>
</dbReference>
<comment type="similarity">
    <text evidence="7 8">Belongs to the polyphosphate kinase 1 (PPK1) family.</text>
</comment>
<comment type="PTM">
    <text evidence="7 8">An intermediate of this reaction is the autophosphorylated ppk in which a phosphate is covalently linked to a histidine residue through a N-P bond.</text>
</comment>
<keyword evidence="4 7" id="KW-0418">Kinase</keyword>
<dbReference type="InterPro" id="IPR001736">
    <property type="entry name" value="PLipase_D/transphosphatidylase"/>
</dbReference>
<evidence type="ECO:0000256" key="6">
    <source>
        <dbReference type="ARBA" id="ARBA00022842"/>
    </source>
</evidence>
<dbReference type="SUPFAM" id="SSF143724">
    <property type="entry name" value="PHP14-like"/>
    <property type="match status" value="1"/>
</dbReference>
<dbReference type="Pfam" id="PF13090">
    <property type="entry name" value="PP_kinase_C"/>
    <property type="match status" value="1"/>
</dbReference>
<dbReference type="PROSITE" id="PS50035">
    <property type="entry name" value="PLD"/>
    <property type="match status" value="1"/>
</dbReference>
<organism evidence="10 11">
    <name type="scientific">Dyadobacter frigoris</name>
    <dbReference type="NCBI Taxonomy" id="2576211"/>
    <lineage>
        <taxon>Bacteria</taxon>
        <taxon>Pseudomonadati</taxon>
        <taxon>Bacteroidota</taxon>
        <taxon>Cytophagia</taxon>
        <taxon>Cytophagales</taxon>
        <taxon>Spirosomataceae</taxon>
        <taxon>Dyadobacter</taxon>
    </lineage>
</organism>
<dbReference type="NCBIfam" id="TIGR03705">
    <property type="entry name" value="poly_P_kin"/>
    <property type="match status" value="1"/>
</dbReference>
<gene>
    <name evidence="10" type="primary">ppk1</name>
    <name evidence="7" type="synonym">ppk</name>
    <name evidence="10" type="ORF">FDK13_24150</name>
</gene>
<dbReference type="Gene3D" id="3.30.870.10">
    <property type="entry name" value="Endonuclease Chain A"/>
    <property type="match status" value="2"/>
</dbReference>
<dbReference type="GO" id="GO:0006799">
    <property type="term" value="P:polyphosphate biosynthetic process"/>
    <property type="evidence" value="ECO:0007669"/>
    <property type="project" value="UniProtKB-UniRule"/>
</dbReference>
<keyword evidence="11" id="KW-1185">Reference proteome</keyword>
<feature type="active site" description="Phosphohistidine intermediate" evidence="7">
    <location>
        <position position="420"/>
    </location>
</feature>
<dbReference type="GO" id="GO:0008976">
    <property type="term" value="F:polyphosphate kinase activity"/>
    <property type="evidence" value="ECO:0007669"/>
    <property type="project" value="UniProtKB-UniRule"/>
</dbReference>
<dbReference type="Pfam" id="PF13089">
    <property type="entry name" value="PP_kinase_N"/>
    <property type="match status" value="1"/>
</dbReference>
<comment type="function">
    <text evidence="7 8">Catalyzes the reversible transfer of the terminal phosphate of ATP to form a long-chain polyphosphate (polyP).</text>
</comment>
<dbReference type="EMBL" id="SZVO01000012">
    <property type="protein sequence ID" value="TKT89440.1"/>
    <property type="molecule type" value="Genomic_DNA"/>
</dbReference>
<keyword evidence="2 7" id="KW-0808">Transferase</keyword>
<dbReference type="GO" id="GO:0046872">
    <property type="term" value="F:metal ion binding"/>
    <property type="evidence" value="ECO:0007669"/>
    <property type="project" value="UniProtKB-KW"/>
</dbReference>
<evidence type="ECO:0000256" key="3">
    <source>
        <dbReference type="ARBA" id="ARBA00022741"/>
    </source>
</evidence>
<dbReference type="NCBIfam" id="NF003917">
    <property type="entry name" value="PRK05443.1-1"/>
    <property type="match status" value="1"/>
</dbReference>
<evidence type="ECO:0000256" key="1">
    <source>
        <dbReference type="ARBA" id="ARBA00022553"/>
    </source>
</evidence>
<dbReference type="InterPro" id="IPR036832">
    <property type="entry name" value="PPK_N_dom_sf"/>
</dbReference>
<keyword evidence="7" id="KW-0479">Metal-binding</keyword>
<dbReference type="Gene3D" id="1.20.58.310">
    <property type="entry name" value="Polyphosphate kinase N-terminal domain"/>
    <property type="match status" value="1"/>
</dbReference>
<evidence type="ECO:0000313" key="10">
    <source>
        <dbReference type="EMBL" id="TKT89440.1"/>
    </source>
</evidence>
<dbReference type="InterPro" id="IPR025200">
    <property type="entry name" value="PPK_C_dom2"/>
</dbReference>
<dbReference type="CDD" id="cd09167">
    <property type="entry name" value="PLDc_EcPPK1_C2_like"/>
    <property type="match status" value="1"/>
</dbReference>
<evidence type="ECO:0000256" key="4">
    <source>
        <dbReference type="ARBA" id="ARBA00022777"/>
    </source>
</evidence>
<comment type="catalytic activity">
    <reaction evidence="7 8">
        <text>[phosphate](n) + ATP = [phosphate](n+1) + ADP</text>
        <dbReference type="Rhea" id="RHEA:19573"/>
        <dbReference type="Rhea" id="RHEA-COMP:9859"/>
        <dbReference type="Rhea" id="RHEA-COMP:14280"/>
        <dbReference type="ChEBI" id="CHEBI:16838"/>
        <dbReference type="ChEBI" id="CHEBI:30616"/>
        <dbReference type="ChEBI" id="CHEBI:456216"/>
        <dbReference type="EC" id="2.7.4.1"/>
    </reaction>
</comment>
<keyword evidence="1 7" id="KW-0597">Phosphoprotein</keyword>
<feature type="binding site" evidence="7">
    <location>
        <position position="390"/>
    </location>
    <ligand>
        <name>Mg(2+)</name>
        <dbReference type="ChEBI" id="CHEBI:18420"/>
    </ligand>
</feature>